<comment type="caution">
    <text evidence="2">The sequence shown here is derived from an EMBL/GenBank/DDBJ whole genome shotgun (WGS) entry which is preliminary data.</text>
</comment>
<name>A0AA36IMQ1_9DINO</name>
<dbReference type="Proteomes" id="UP001178507">
    <property type="component" value="Unassembled WGS sequence"/>
</dbReference>
<evidence type="ECO:0000313" key="2">
    <source>
        <dbReference type="EMBL" id="CAJ1389284.1"/>
    </source>
</evidence>
<organism evidence="2 3">
    <name type="scientific">Effrenium voratum</name>
    <dbReference type="NCBI Taxonomy" id="2562239"/>
    <lineage>
        <taxon>Eukaryota</taxon>
        <taxon>Sar</taxon>
        <taxon>Alveolata</taxon>
        <taxon>Dinophyceae</taxon>
        <taxon>Suessiales</taxon>
        <taxon>Symbiodiniaceae</taxon>
        <taxon>Effrenium</taxon>
    </lineage>
</organism>
<feature type="compositionally biased region" description="Basic and acidic residues" evidence="1">
    <location>
        <begin position="77"/>
        <end position="99"/>
    </location>
</feature>
<dbReference type="EMBL" id="CAUJNA010001846">
    <property type="protein sequence ID" value="CAJ1389284.1"/>
    <property type="molecule type" value="Genomic_DNA"/>
</dbReference>
<proteinExistence type="predicted"/>
<evidence type="ECO:0000313" key="3">
    <source>
        <dbReference type="Proteomes" id="UP001178507"/>
    </source>
</evidence>
<protein>
    <submittedName>
        <fullName evidence="2">Uncharacterized protein</fullName>
    </submittedName>
</protein>
<feature type="region of interest" description="Disordered" evidence="1">
    <location>
        <begin position="77"/>
        <end position="111"/>
    </location>
</feature>
<dbReference type="AlphaFoldDB" id="A0AA36IMQ1"/>
<evidence type="ECO:0000256" key="1">
    <source>
        <dbReference type="SAM" id="MobiDB-lite"/>
    </source>
</evidence>
<reference evidence="2" key="1">
    <citation type="submission" date="2023-08" db="EMBL/GenBank/DDBJ databases">
        <authorList>
            <person name="Chen Y."/>
            <person name="Shah S."/>
            <person name="Dougan E. K."/>
            <person name="Thang M."/>
            <person name="Chan C."/>
        </authorList>
    </citation>
    <scope>NUCLEOTIDE SEQUENCE</scope>
</reference>
<accession>A0AA36IMQ1</accession>
<sequence length="111" mass="12087">MLQLKCSNAALSGKLLDVAGGAGKELLRLAGFQDSADGEFLKLDTAPDGRCTSIFERLQTVANEEWEKHVREERDARIKAEMEKDKAKGPTIRGGDENGRTQIGRSRRGGG</sequence>
<gene>
    <name evidence="2" type="ORF">EVOR1521_LOCUS14934</name>
</gene>
<keyword evidence="3" id="KW-1185">Reference proteome</keyword>